<dbReference type="EMBL" id="CP048268">
    <property type="protein sequence ID" value="QYN53444.1"/>
    <property type="molecule type" value="Genomic_DNA"/>
</dbReference>
<dbReference type="EC" id="6.3.4.15" evidence="5"/>
<evidence type="ECO:0000256" key="2">
    <source>
        <dbReference type="ARBA" id="ARBA00022741"/>
    </source>
</evidence>
<keyword evidence="3" id="KW-0067">ATP-binding</keyword>
<dbReference type="RefSeq" id="WP_220220135.1">
    <property type="nucleotide sequence ID" value="NZ_CP048268.1"/>
</dbReference>
<protein>
    <recommendedName>
        <fullName evidence="5">biotin--[biotin carboxyl-carrier protein] ligase</fullName>
        <ecNumber evidence="5">6.3.4.15</ecNumber>
    </recommendedName>
</protein>
<dbReference type="Gene3D" id="2.30.30.100">
    <property type="match status" value="1"/>
</dbReference>
<name>A0ABX8W854_9LACO</name>
<dbReference type="InterPro" id="IPR008988">
    <property type="entry name" value="Transcriptional_repressor_C"/>
</dbReference>
<dbReference type="GO" id="GO:0004077">
    <property type="term" value="F:biotin--[biotin carboxyl-carrier protein] ligase activity"/>
    <property type="evidence" value="ECO:0007669"/>
    <property type="project" value="UniProtKB-EC"/>
</dbReference>
<evidence type="ECO:0000256" key="3">
    <source>
        <dbReference type="ARBA" id="ARBA00022840"/>
    </source>
</evidence>
<dbReference type="Pfam" id="PF02237">
    <property type="entry name" value="BPL_C"/>
    <property type="match status" value="1"/>
</dbReference>
<evidence type="ECO:0000259" key="6">
    <source>
        <dbReference type="Pfam" id="PF02237"/>
    </source>
</evidence>
<keyword evidence="4" id="KW-0092">Biotin</keyword>
<dbReference type="Gene3D" id="3.30.930.10">
    <property type="entry name" value="Bira Bifunctional Protein, Domain 2"/>
    <property type="match status" value="1"/>
</dbReference>
<dbReference type="InterPro" id="IPR045864">
    <property type="entry name" value="aa-tRNA-synth_II/BPL/LPL"/>
</dbReference>
<evidence type="ECO:0000313" key="9">
    <source>
        <dbReference type="Proteomes" id="UP000826550"/>
    </source>
</evidence>
<dbReference type="PANTHER" id="PTHR12835">
    <property type="entry name" value="BIOTIN PROTEIN LIGASE"/>
    <property type="match status" value="1"/>
</dbReference>
<keyword evidence="9" id="KW-1185">Reference proteome</keyword>
<accession>A0ABX8W854</accession>
<evidence type="ECO:0000256" key="1">
    <source>
        <dbReference type="ARBA" id="ARBA00022598"/>
    </source>
</evidence>
<evidence type="ECO:0000256" key="5">
    <source>
        <dbReference type="ARBA" id="ARBA00024227"/>
    </source>
</evidence>
<gene>
    <name evidence="8" type="ORF">GYM71_08460</name>
</gene>
<dbReference type="Pfam" id="PF03099">
    <property type="entry name" value="BPL_LplA_LipB"/>
    <property type="match status" value="1"/>
</dbReference>
<dbReference type="InterPro" id="IPR004143">
    <property type="entry name" value="BPL_LPL_catalytic"/>
</dbReference>
<evidence type="ECO:0000256" key="4">
    <source>
        <dbReference type="ARBA" id="ARBA00023267"/>
    </source>
</evidence>
<keyword evidence="2" id="KW-0547">Nucleotide-binding</keyword>
<dbReference type="InterPro" id="IPR003142">
    <property type="entry name" value="BPL_C"/>
</dbReference>
<dbReference type="InterPro" id="IPR004408">
    <property type="entry name" value="Biotin_CoA_COase_ligase"/>
</dbReference>
<reference evidence="8 9" key="1">
    <citation type="submission" date="2020-01" db="EMBL/GenBank/DDBJ databases">
        <title>Vast differences in strain-level diversity in the gut microbiota of two closely related honey bee species.</title>
        <authorList>
            <person name="Ellegaard K.M."/>
            <person name="Suenami S."/>
            <person name="Miyazaki R."/>
            <person name="Engel P."/>
        </authorList>
    </citation>
    <scope>NUCLEOTIDE SEQUENCE [LARGE SCALE GENOMIC DNA]</scope>
    <source>
        <strain evidence="8 9">ESL0416</strain>
    </source>
</reference>
<keyword evidence="1 8" id="KW-0436">Ligase</keyword>
<dbReference type="SUPFAM" id="SSF50037">
    <property type="entry name" value="C-terminal domain of transcriptional repressors"/>
    <property type="match status" value="1"/>
</dbReference>
<dbReference type="SUPFAM" id="SSF55681">
    <property type="entry name" value="Class II aaRS and biotin synthetases"/>
    <property type="match status" value="1"/>
</dbReference>
<dbReference type="Proteomes" id="UP000826550">
    <property type="component" value="Chromosome"/>
</dbReference>
<sequence length="241" mass="26815">MLLADLPLQINWWQTCKSTNLAAKEDFLANGYDGPKLFGSDVQTGGYGKNARPFISNQGGIYLSLVIKVPQLTGQNQGLLTTGIAWQLYETIKQELQIETELKWVNDLFWQGKKIAGILVECPAPHVAIIGIGCNLFQTHLSEELPGATNLLTAQPTTEKTCHLISNLIHHLFSFIPNFIHSDFLPQYKKHMMLLNKKVTLQLGQTTIQGRAVDLTPMGNLILETETGSRSFNAGEITRIR</sequence>
<dbReference type="NCBIfam" id="TIGR00121">
    <property type="entry name" value="birA_ligase"/>
    <property type="match status" value="1"/>
</dbReference>
<feature type="domain" description="BPL/LPL catalytic" evidence="7">
    <location>
        <begin position="16"/>
        <end position="133"/>
    </location>
</feature>
<evidence type="ECO:0000313" key="8">
    <source>
        <dbReference type="EMBL" id="QYN53444.1"/>
    </source>
</evidence>
<evidence type="ECO:0000259" key="7">
    <source>
        <dbReference type="Pfam" id="PF03099"/>
    </source>
</evidence>
<proteinExistence type="predicted"/>
<organism evidence="8 9">
    <name type="scientific">Lactobacillus panisapium</name>
    <dbReference type="NCBI Taxonomy" id="2012495"/>
    <lineage>
        <taxon>Bacteria</taxon>
        <taxon>Bacillati</taxon>
        <taxon>Bacillota</taxon>
        <taxon>Bacilli</taxon>
        <taxon>Lactobacillales</taxon>
        <taxon>Lactobacillaceae</taxon>
        <taxon>Lactobacillus</taxon>
    </lineage>
</organism>
<dbReference type="PANTHER" id="PTHR12835:SF5">
    <property type="entry name" value="BIOTIN--PROTEIN LIGASE"/>
    <property type="match status" value="1"/>
</dbReference>
<feature type="domain" description="Biotin protein ligase C-terminal" evidence="6">
    <location>
        <begin position="195"/>
        <end position="237"/>
    </location>
</feature>